<keyword evidence="1" id="KW-1133">Transmembrane helix</keyword>
<keyword evidence="1" id="KW-0472">Membrane</keyword>
<dbReference type="EMBL" id="BRZM01000010">
    <property type="protein sequence ID" value="GLD50690.1"/>
    <property type="molecule type" value="Genomic_DNA"/>
</dbReference>
<dbReference type="Proteomes" id="UP001279410">
    <property type="component" value="Unassembled WGS sequence"/>
</dbReference>
<feature type="transmembrane region" description="Helical" evidence="1">
    <location>
        <begin position="42"/>
        <end position="61"/>
    </location>
</feature>
<proteinExistence type="predicted"/>
<keyword evidence="1" id="KW-0812">Transmembrane</keyword>
<comment type="caution">
    <text evidence="2">The sequence shown here is derived from an EMBL/GenBank/DDBJ whole genome shotgun (WGS) entry which is preliminary data.</text>
</comment>
<evidence type="ECO:0000313" key="3">
    <source>
        <dbReference type="Proteomes" id="UP001279410"/>
    </source>
</evidence>
<evidence type="ECO:0000313" key="2">
    <source>
        <dbReference type="EMBL" id="GLD50690.1"/>
    </source>
</evidence>
<name>A0AAD3MBM5_LATJO</name>
<gene>
    <name evidence="2" type="ORF">AKAME5_000384900</name>
</gene>
<keyword evidence="3" id="KW-1185">Reference proteome</keyword>
<reference evidence="2" key="1">
    <citation type="submission" date="2022-08" db="EMBL/GenBank/DDBJ databases">
        <title>Genome sequencing of akame (Lates japonicus).</title>
        <authorList>
            <person name="Hashiguchi Y."/>
            <person name="Takahashi H."/>
        </authorList>
    </citation>
    <scope>NUCLEOTIDE SEQUENCE</scope>
    <source>
        <strain evidence="2">Kochi</strain>
    </source>
</reference>
<evidence type="ECO:0000256" key="1">
    <source>
        <dbReference type="SAM" id="Phobius"/>
    </source>
</evidence>
<sequence>MADRDPVPLPAEVRAKLAELELELSEGEYLDFTAEARRLCPALLLLLLLLGFWGALSRCWSVPAERTNRFRV</sequence>
<dbReference type="AlphaFoldDB" id="A0AAD3MBM5"/>
<protein>
    <submittedName>
        <fullName evidence="2">Disco-interacting protein 2 homolog C</fullName>
    </submittedName>
</protein>
<organism evidence="2 3">
    <name type="scientific">Lates japonicus</name>
    <name type="common">Japanese lates</name>
    <dbReference type="NCBI Taxonomy" id="270547"/>
    <lineage>
        <taxon>Eukaryota</taxon>
        <taxon>Metazoa</taxon>
        <taxon>Chordata</taxon>
        <taxon>Craniata</taxon>
        <taxon>Vertebrata</taxon>
        <taxon>Euteleostomi</taxon>
        <taxon>Actinopterygii</taxon>
        <taxon>Neopterygii</taxon>
        <taxon>Teleostei</taxon>
        <taxon>Neoteleostei</taxon>
        <taxon>Acanthomorphata</taxon>
        <taxon>Carangaria</taxon>
        <taxon>Carangaria incertae sedis</taxon>
        <taxon>Centropomidae</taxon>
        <taxon>Lates</taxon>
    </lineage>
</organism>
<accession>A0AAD3MBM5</accession>